<keyword evidence="6 9" id="KW-1133">Transmembrane helix</keyword>
<sequence length="316" mass="34556">MMEETVSLQEIFSLLKKKATLIVSMFFVGIGIAAILTLFVITPKYNATSQLIATSANKDSNVSTDNINSNLMMINTYKDFIKGKVVTDAAREQLEKEIGFKGTSEDVKNMINVEQTQSSQMFSIVATSENPNEAATVANVVSAIFKQEAKEYTEADKVSIISEASPSTNPVSPNKKVNLAIGGILGLIIGVGLALLSQLFNRTVKSVEYVTETLNIPVLGHIPLLASKELKDIQKHQKSALKSVNLTTETIDDVFNLDDGVDGLDQDLSRIKDGRDLDQTIDLSEIKINRIELDDTPVIDGRKNRHSVAGLSRVKR</sequence>
<comment type="subcellular location">
    <subcellularLocation>
        <location evidence="1">Cell membrane</location>
        <topology evidence="1">Multi-pass membrane protein</topology>
    </subcellularLocation>
</comment>
<dbReference type="Pfam" id="PF13807">
    <property type="entry name" value="GNVR"/>
    <property type="match status" value="1"/>
</dbReference>
<dbReference type="InterPro" id="IPR003856">
    <property type="entry name" value="LPS_length_determ_N"/>
</dbReference>
<dbReference type="AlphaFoldDB" id="A0A430A5U2"/>
<proteinExistence type="inferred from homology"/>
<feature type="transmembrane region" description="Helical" evidence="9">
    <location>
        <begin position="177"/>
        <end position="196"/>
    </location>
</feature>
<dbReference type="InterPro" id="IPR050445">
    <property type="entry name" value="Bact_polysacc_biosynth/exp"/>
</dbReference>
<reference evidence="12 13" key="1">
    <citation type="submission" date="2017-05" db="EMBL/GenBank/DDBJ databases">
        <title>Vagococcus spp. assemblies.</title>
        <authorList>
            <person name="Gulvik C.A."/>
        </authorList>
    </citation>
    <scope>NUCLEOTIDE SEQUENCE [LARGE SCALE GENOMIC DNA]</scope>
    <source>
        <strain evidence="12 13">NCFB 2497</strain>
    </source>
</reference>
<feature type="transmembrane region" description="Helical" evidence="9">
    <location>
        <begin position="21"/>
        <end position="41"/>
    </location>
</feature>
<gene>
    <name evidence="12" type="ORF">CBF32_06505</name>
</gene>
<evidence type="ECO:0000313" key="13">
    <source>
        <dbReference type="Proteomes" id="UP000288197"/>
    </source>
</evidence>
<evidence type="ECO:0000256" key="7">
    <source>
        <dbReference type="ARBA" id="ARBA00023136"/>
    </source>
</evidence>
<evidence type="ECO:0000256" key="3">
    <source>
        <dbReference type="ARBA" id="ARBA00020739"/>
    </source>
</evidence>
<dbReference type="EMBL" id="NGJX01000005">
    <property type="protein sequence ID" value="RSU02233.1"/>
    <property type="molecule type" value="Genomic_DNA"/>
</dbReference>
<evidence type="ECO:0000256" key="4">
    <source>
        <dbReference type="ARBA" id="ARBA00022475"/>
    </source>
</evidence>
<name>A0A430A5U2_9ENTE</name>
<comment type="similarity">
    <text evidence="2">Belongs to the CpsC/CapA family.</text>
</comment>
<keyword evidence="13" id="KW-1185">Reference proteome</keyword>
<keyword evidence="7 9" id="KW-0472">Membrane</keyword>
<evidence type="ECO:0000256" key="6">
    <source>
        <dbReference type="ARBA" id="ARBA00022989"/>
    </source>
</evidence>
<evidence type="ECO:0000313" key="12">
    <source>
        <dbReference type="EMBL" id="RSU02233.1"/>
    </source>
</evidence>
<evidence type="ECO:0000256" key="9">
    <source>
        <dbReference type="SAM" id="Phobius"/>
    </source>
</evidence>
<evidence type="ECO:0000256" key="1">
    <source>
        <dbReference type="ARBA" id="ARBA00004651"/>
    </source>
</evidence>
<dbReference type="Proteomes" id="UP000288197">
    <property type="component" value="Unassembled WGS sequence"/>
</dbReference>
<accession>A0A430A5U2</accession>
<keyword evidence="5 9" id="KW-0812">Transmembrane</keyword>
<organism evidence="12 13">
    <name type="scientific">Vagococcus fluvialis</name>
    <dbReference type="NCBI Taxonomy" id="2738"/>
    <lineage>
        <taxon>Bacteria</taxon>
        <taxon>Bacillati</taxon>
        <taxon>Bacillota</taxon>
        <taxon>Bacilli</taxon>
        <taxon>Lactobacillales</taxon>
        <taxon>Enterococcaceae</taxon>
        <taxon>Vagococcus</taxon>
    </lineage>
</organism>
<protein>
    <recommendedName>
        <fullName evidence="3">Capsular polysaccharide biosynthesis protein CpsC</fullName>
    </recommendedName>
</protein>
<dbReference type="PANTHER" id="PTHR32309">
    <property type="entry name" value="TYROSINE-PROTEIN KINASE"/>
    <property type="match status" value="1"/>
</dbReference>
<dbReference type="PANTHER" id="PTHR32309:SF31">
    <property type="entry name" value="CAPSULAR EXOPOLYSACCHARIDE FAMILY"/>
    <property type="match status" value="1"/>
</dbReference>
<comment type="function">
    <text evidence="8">Required for CpsD phosphorylation. Involved in the regulation of capsular polysaccharide biosynthesis. May be part of a complex that directs the coordinated polymerization and export to the cell surface of the capsular polysaccharide.</text>
</comment>
<evidence type="ECO:0000256" key="5">
    <source>
        <dbReference type="ARBA" id="ARBA00022692"/>
    </source>
</evidence>
<dbReference type="GO" id="GO:0005886">
    <property type="term" value="C:plasma membrane"/>
    <property type="evidence" value="ECO:0007669"/>
    <property type="project" value="UniProtKB-SubCell"/>
</dbReference>
<dbReference type="Pfam" id="PF02706">
    <property type="entry name" value="Wzz"/>
    <property type="match status" value="1"/>
</dbReference>
<keyword evidence="4" id="KW-1003">Cell membrane</keyword>
<evidence type="ECO:0000259" key="11">
    <source>
        <dbReference type="Pfam" id="PF13807"/>
    </source>
</evidence>
<dbReference type="InterPro" id="IPR032807">
    <property type="entry name" value="GNVR"/>
</dbReference>
<dbReference type="OrthoDB" id="2360475at2"/>
<evidence type="ECO:0000256" key="2">
    <source>
        <dbReference type="ARBA" id="ARBA00006683"/>
    </source>
</evidence>
<evidence type="ECO:0000259" key="10">
    <source>
        <dbReference type="Pfam" id="PF02706"/>
    </source>
</evidence>
<evidence type="ECO:0000256" key="8">
    <source>
        <dbReference type="ARBA" id="ARBA00045736"/>
    </source>
</evidence>
<comment type="caution">
    <text evidence="12">The sequence shown here is derived from an EMBL/GenBank/DDBJ whole genome shotgun (WGS) entry which is preliminary data.</text>
</comment>
<feature type="domain" description="Tyrosine-protein kinase G-rich" evidence="11">
    <location>
        <begin position="147"/>
        <end position="196"/>
    </location>
</feature>
<feature type="domain" description="Polysaccharide chain length determinant N-terminal" evidence="10">
    <location>
        <begin position="5"/>
        <end position="93"/>
    </location>
</feature>